<keyword evidence="5 7" id="KW-0472">Membrane</keyword>
<evidence type="ECO:0000256" key="7">
    <source>
        <dbReference type="SAM" id="Phobius"/>
    </source>
</evidence>
<comment type="caution">
    <text evidence="9">The sequence shown here is derived from an EMBL/GenBank/DDBJ whole genome shotgun (WGS) entry which is preliminary data.</text>
</comment>
<evidence type="ECO:0000313" key="10">
    <source>
        <dbReference type="Proteomes" id="UP001500339"/>
    </source>
</evidence>
<accession>A0ABP3TWQ0</accession>
<sequence>MIKTSLRKDALRDIKKSLGRFLSILAIVALGVAFFSGLKISPEDMKNTADKYYDDYNLMDIRVVSTLGLTEGDLGEIRKIQGVEGVFGTYSLDALAEYEEKEVVLRVHGLPLDKLKDNHGDYINRVRLIEGRLPEKSGECVIEKGKNDSINVPLGTVIKVNSGKDTPLSDNLKTTEYKVVGMVQTPYYLSFEKGSSNIGNGQVRNFIMIPQEDFKSEVFTEIFATVKGAKELNSYKEEYFNVVHKVTDEIKNLAKDREVLRYADILQEGKEELEKGKREYLKEKTDAEEKLSKALKEINDGKLEISSNENKLAKEERDFNFSIKEGKEKIAKGEADLLKGEAEYEKGLKTFNENKALAEEGFKKAEEEIKKGEDAIVLLQSKIEEIKAALENPEVPQSEREKLSQELQTTLQMLTGTKESVEKGKRELGIKKTELAKGQEELNESKALLISSREKLEKEKIKLKEGEEKGLLEFKKGREEIQKAKIDLKKGEEEYKTSKEKADKELLKALKEIEEGEKDLEKIEKGKWYVLDRDSHYSYVDYGGAADRIDALSRVFPVFFALVAALVCLTTMTRMVDEQRVNIGTLKALGYGKGAIASKYIFYALTATFLGCVIGIAIGFTVFPIVIFNAYGIMYVLPPVILSFNGALATSISLGAVSVTTMAAFFACNNELRESPSSLMRPRAPKEGKRILLERIPFIWNRLNFSGKVTTRNIFRYKRRFFMTVFGIAGCTALMLSAFGIKDSIRTLVDKQFGVLFTYDMTVRLEPEAVKYVAEDDRIASHELIFRESGSLSLNDIKKDISIIVPKDLDNIDDFIHLQGRKDEKKINIPEDGVIITEQVGKILGAKVGDEIKLINNEDDEALVKVSAITENYLFNYVYLSPRFYKTIFKEKVEFNEAIGVLKNTSKEFEDSLSRDLMKKEGISNVSFNTAIKENFEDTIRSLNYVVLVMIISAGALAFVVLYNLTNVNISERIREIATIKVLGFYDNEVSAYIYRENTILTLIGTLVGLVMGVFLHRFIMTTVEMENMMFGLKLNFKSYIISVALTLVFAILVNVAMYYKLRNVEMVESLKSVD</sequence>
<feature type="transmembrane region" description="Helical" evidence="7">
    <location>
        <begin position="943"/>
        <end position="965"/>
    </location>
</feature>
<feature type="transmembrane region" description="Helical" evidence="7">
    <location>
        <begin position="721"/>
        <end position="741"/>
    </location>
</feature>
<feature type="domain" description="ABC3 transporter permease C-terminal" evidence="8">
    <location>
        <begin position="949"/>
        <end position="1066"/>
    </location>
</feature>
<dbReference type="PANTHER" id="PTHR30287:SF1">
    <property type="entry name" value="INNER MEMBRANE PROTEIN"/>
    <property type="match status" value="1"/>
</dbReference>
<evidence type="ECO:0000256" key="2">
    <source>
        <dbReference type="ARBA" id="ARBA00022475"/>
    </source>
</evidence>
<keyword evidence="2" id="KW-1003">Cell membrane</keyword>
<organism evidence="9 10">
    <name type="scientific">Clostridium malenominatum</name>
    <dbReference type="NCBI Taxonomy" id="1539"/>
    <lineage>
        <taxon>Bacteria</taxon>
        <taxon>Bacillati</taxon>
        <taxon>Bacillota</taxon>
        <taxon>Clostridia</taxon>
        <taxon>Eubacteriales</taxon>
        <taxon>Clostridiaceae</taxon>
        <taxon>Clostridium</taxon>
    </lineage>
</organism>
<keyword evidence="3 7" id="KW-0812">Transmembrane</keyword>
<dbReference type="Pfam" id="PF02687">
    <property type="entry name" value="FtsX"/>
    <property type="match status" value="2"/>
</dbReference>
<evidence type="ECO:0000259" key="8">
    <source>
        <dbReference type="Pfam" id="PF02687"/>
    </source>
</evidence>
<evidence type="ECO:0000313" key="9">
    <source>
        <dbReference type="EMBL" id="GAA0717112.1"/>
    </source>
</evidence>
<feature type="transmembrane region" description="Helical" evidence="7">
    <location>
        <begin position="1000"/>
        <end position="1020"/>
    </location>
</feature>
<dbReference type="InterPro" id="IPR038766">
    <property type="entry name" value="Membrane_comp_ABC_pdt"/>
</dbReference>
<keyword evidence="10" id="KW-1185">Reference proteome</keyword>
<evidence type="ECO:0000256" key="6">
    <source>
        <dbReference type="SAM" id="Coils"/>
    </source>
</evidence>
<name>A0ABP3TWQ0_9CLOT</name>
<evidence type="ECO:0000256" key="4">
    <source>
        <dbReference type="ARBA" id="ARBA00022989"/>
    </source>
</evidence>
<feature type="transmembrane region" description="Helical" evidence="7">
    <location>
        <begin position="555"/>
        <end position="572"/>
    </location>
</feature>
<feature type="coiled-coil region" evidence="6">
    <location>
        <begin position="348"/>
        <end position="382"/>
    </location>
</feature>
<evidence type="ECO:0000256" key="3">
    <source>
        <dbReference type="ARBA" id="ARBA00022692"/>
    </source>
</evidence>
<dbReference type="Proteomes" id="UP001500339">
    <property type="component" value="Unassembled WGS sequence"/>
</dbReference>
<protein>
    <submittedName>
        <fullName evidence="9">ABC transporter permease</fullName>
    </submittedName>
</protein>
<feature type="domain" description="ABC3 transporter permease C-terminal" evidence="8">
    <location>
        <begin position="555"/>
        <end position="660"/>
    </location>
</feature>
<keyword evidence="6" id="KW-0175">Coiled coil</keyword>
<feature type="transmembrane region" description="Helical" evidence="7">
    <location>
        <begin position="21"/>
        <end position="38"/>
    </location>
</feature>
<keyword evidence="4 7" id="KW-1133">Transmembrane helix</keyword>
<comment type="subcellular location">
    <subcellularLocation>
        <location evidence="1">Cell membrane</location>
        <topology evidence="1">Multi-pass membrane protein</topology>
    </subcellularLocation>
</comment>
<feature type="transmembrane region" description="Helical" evidence="7">
    <location>
        <begin position="1040"/>
        <end position="1060"/>
    </location>
</feature>
<feature type="coiled-coil region" evidence="6">
    <location>
        <begin position="439"/>
        <end position="526"/>
    </location>
</feature>
<evidence type="ECO:0000256" key="1">
    <source>
        <dbReference type="ARBA" id="ARBA00004651"/>
    </source>
</evidence>
<evidence type="ECO:0000256" key="5">
    <source>
        <dbReference type="ARBA" id="ARBA00023136"/>
    </source>
</evidence>
<dbReference type="RefSeq" id="WP_343765588.1">
    <property type="nucleotide sequence ID" value="NZ_BAAACF010000001.1"/>
</dbReference>
<dbReference type="PANTHER" id="PTHR30287">
    <property type="entry name" value="MEMBRANE COMPONENT OF PREDICTED ABC SUPERFAMILY METABOLITE UPTAKE TRANSPORTER"/>
    <property type="match status" value="1"/>
</dbReference>
<proteinExistence type="predicted"/>
<dbReference type="InterPro" id="IPR003838">
    <property type="entry name" value="ABC3_permease_C"/>
</dbReference>
<reference evidence="10" key="1">
    <citation type="journal article" date="2019" name="Int. J. Syst. Evol. Microbiol.">
        <title>The Global Catalogue of Microorganisms (GCM) 10K type strain sequencing project: providing services to taxonomists for standard genome sequencing and annotation.</title>
        <authorList>
            <consortium name="The Broad Institute Genomics Platform"/>
            <consortium name="The Broad Institute Genome Sequencing Center for Infectious Disease"/>
            <person name="Wu L."/>
            <person name="Ma J."/>
        </authorList>
    </citation>
    <scope>NUCLEOTIDE SEQUENCE [LARGE SCALE GENOMIC DNA]</scope>
    <source>
        <strain evidence="10">JCM 1405</strain>
    </source>
</reference>
<feature type="transmembrane region" description="Helical" evidence="7">
    <location>
        <begin position="600"/>
        <end position="627"/>
    </location>
</feature>
<dbReference type="EMBL" id="BAAACF010000001">
    <property type="protein sequence ID" value="GAA0717112.1"/>
    <property type="molecule type" value="Genomic_DNA"/>
</dbReference>
<feature type="coiled-coil region" evidence="6">
    <location>
        <begin position="263"/>
        <end position="304"/>
    </location>
</feature>
<gene>
    <name evidence="9" type="ORF">GCM10008905_02370</name>
</gene>